<organism evidence="1 2">
    <name type="scientific">Aspergillus tubingensis (strain CBS 134.48)</name>
    <dbReference type="NCBI Taxonomy" id="767770"/>
    <lineage>
        <taxon>Eukaryota</taxon>
        <taxon>Fungi</taxon>
        <taxon>Dikarya</taxon>
        <taxon>Ascomycota</taxon>
        <taxon>Pezizomycotina</taxon>
        <taxon>Eurotiomycetes</taxon>
        <taxon>Eurotiomycetidae</taxon>
        <taxon>Eurotiales</taxon>
        <taxon>Aspergillaceae</taxon>
        <taxon>Aspergillus</taxon>
        <taxon>Aspergillus subgen. Circumdati</taxon>
    </lineage>
</organism>
<dbReference type="VEuPathDB" id="FungiDB:ASPTUDRAFT_880762"/>
<accession>A0A1L9MQU7</accession>
<sequence length="157" mass="18014">MKVLRKVLRELRGKHGTCGTSGAVPCRVAPLQRYLHKLWVMIGSFLYNIINGITRRSLFYIHLIIKSVIAHMCGLVFRHDSRSQVHVRSNAPMLHRSRRRRGISVLVILNTDGRVSTSGVLTRRVFFLRTASITPRAEYLFFSHLTGWPLLPTQCIH</sequence>
<dbReference type="AlphaFoldDB" id="A0A1L9MQU7"/>
<dbReference type="Proteomes" id="UP000184304">
    <property type="component" value="Unassembled WGS sequence"/>
</dbReference>
<keyword evidence="2" id="KW-1185">Reference proteome</keyword>
<protein>
    <submittedName>
        <fullName evidence="1">Uncharacterized protein</fullName>
    </submittedName>
</protein>
<reference evidence="2" key="1">
    <citation type="journal article" date="2017" name="Genome Biol.">
        <title>Comparative genomics reveals high biological diversity and specific adaptations in the industrially and medically important fungal genus Aspergillus.</title>
        <authorList>
            <person name="de Vries R.P."/>
            <person name="Riley R."/>
            <person name="Wiebenga A."/>
            <person name="Aguilar-Osorio G."/>
            <person name="Amillis S."/>
            <person name="Uchima C.A."/>
            <person name="Anderluh G."/>
            <person name="Asadollahi M."/>
            <person name="Askin M."/>
            <person name="Barry K."/>
            <person name="Battaglia E."/>
            <person name="Bayram O."/>
            <person name="Benocci T."/>
            <person name="Braus-Stromeyer S.A."/>
            <person name="Caldana C."/>
            <person name="Canovas D."/>
            <person name="Cerqueira G.C."/>
            <person name="Chen F."/>
            <person name="Chen W."/>
            <person name="Choi C."/>
            <person name="Clum A."/>
            <person name="Dos Santos R.A."/>
            <person name="Damasio A.R."/>
            <person name="Diallinas G."/>
            <person name="Emri T."/>
            <person name="Fekete E."/>
            <person name="Flipphi M."/>
            <person name="Freyberg S."/>
            <person name="Gallo A."/>
            <person name="Gournas C."/>
            <person name="Habgood R."/>
            <person name="Hainaut M."/>
            <person name="Harispe M.L."/>
            <person name="Henrissat B."/>
            <person name="Hilden K.S."/>
            <person name="Hope R."/>
            <person name="Hossain A."/>
            <person name="Karabika E."/>
            <person name="Karaffa L."/>
            <person name="Karanyi Z."/>
            <person name="Krasevec N."/>
            <person name="Kuo A."/>
            <person name="Kusch H."/>
            <person name="LaButti K."/>
            <person name="Lagendijk E.L."/>
            <person name="Lapidus A."/>
            <person name="Levasseur A."/>
            <person name="Lindquist E."/>
            <person name="Lipzen A."/>
            <person name="Logrieco A.F."/>
            <person name="MacCabe A."/>
            <person name="Maekelae M.R."/>
            <person name="Malavazi I."/>
            <person name="Melin P."/>
            <person name="Meyer V."/>
            <person name="Mielnichuk N."/>
            <person name="Miskei M."/>
            <person name="Molnar A.P."/>
            <person name="Mule G."/>
            <person name="Ngan C.Y."/>
            <person name="Orejas M."/>
            <person name="Orosz E."/>
            <person name="Ouedraogo J.P."/>
            <person name="Overkamp K.M."/>
            <person name="Park H.-S."/>
            <person name="Perrone G."/>
            <person name="Piumi F."/>
            <person name="Punt P.J."/>
            <person name="Ram A.F."/>
            <person name="Ramon A."/>
            <person name="Rauscher S."/>
            <person name="Record E."/>
            <person name="Riano-Pachon D.M."/>
            <person name="Robert V."/>
            <person name="Roehrig J."/>
            <person name="Ruller R."/>
            <person name="Salamov A."/>
            <person name="Salih N.S."/>
            <person name="Samson R.A."/>
            <person name="Sandor E."/>
            <person name="Sanguinetti M."/>
            <person name="Schuetze T."/>
            <person name="Sepcic K."/>
            <person name="Shelest E."/>
            <person name="Sherlock G."/>
            <person name="Sophianopoulou V."/>
            <person name="Squina F.M."/>
            <person name="Sun H."/>
            <person name="Susca A."/>
            <person name="Todd R.B."/>
            <person name="Tsang A."/>
            <person name="Unkles S.E."/>
            <person name="van de Wiele N."/>
            <person name="van Rossen-Uffink D."/>
            <person name="Oliveira J.V."/>
            <person name="Vesth T.C."/>
            <person name="Visser J."/>
            <person name="Yu J.-H."/>
            <person name="Zhou M."/>
            <person name="Andersen M.R."/>
            <person name="Archer D.B."/>
            <person name="Baker S.E."/>
            <person name="Benoit I."/>
            <person name="Brakhage A.A."/>
            <person name="Braus G.H."/>
            <person name="Fischer R."/>
            <person name="Frisvad J.C."/>
            <person name="Goldman G.H."/>
            <person name="Houbraken J."/>
            <person name="Oakley B."/>
            <person name="Pocsi I."/>
            <person name="Scazzocchio C."/>
            <person name="Seiboth B."/>
            <person name="vanKuyk P.A."/>
            <person name="Wortman J."/>
            <person name="Dyer P.S."/>
            <person name="Grigoriev I.V."/>
        </authorList>
    </citation>
    <scope>NUCLEOTIDE SEQUENCE [LARGE SCALE GENOMIC DNA]</scope>
    <source>
        <strain evidence="2">CBS 134.48</strain>
    </source>
</reference>
<dbReference type="EMBL" id="KV878208">
    <property type="protein sequence ID" value="OJI79428.1"/>
    <property type="molecule type" value="Genomic_DNA"/>
</dbReference>
<gene>
    <name evidence="1" type="ORF">ASPTUDRAFT_880762</name>
</gene>
<evidence type="ECO:0000313" key="1">
    <source>
        <dbReference type="EMBL" id="OJI79428.1"/>
    </source>
</evidence>
<name>A0A1L9MQU7_ASPTC</name>
<evidence type="ECO:0000313" key="2">
    <source>
        <dbReference type="Proteomes" id="UP000184304"/>
    </source>
</evidence>
<proteinExistence type="predicted"/>